<dbReference type="Proteomes" id="UP000381693">
    <property type="component" value="Unassembled WGS sequence"/>
</dbReference>
<accession>A0A5E6MGV2</accession>
<evidence type="ECO:0000313" key="2">
    <source>
        <dbReference type="Proteomes" id="UP000381693"/>
    </source>
</evidence>
<name>A0A5E6MGV2_9BACT</name>
<keyword evidence="2" id="KW-1185">Reference proteome</keyword>
<dbReference type="EMBL" id="CABFUZ020000163">
    <property type="protein sequence ID" value="VVM07447.1"/>
    <property type="molecule type" value="Genomic_DNA"/>
</dbReference>
<sequence length="403" mass="41165">MSRPVVLPYTIASLTGTLSNPSPASVFDNNYQALANAIDDPATGYINYGQDTGTVNALVVTLSPPATSYVNGLTLLVAPANSNTGASTINVNGLGAVNINSVATNAALQNGDIQAGIPALMVYSAGNFVLLNPLSLSGLPSTLAQSGICGLRLVPGTTSWGLGVPSVSGATNISWQPFSGNCVTLWNTNANAWQLFSIPSSIVITLSNYGITSTTTGTYDIFAAYNNGVVFTLQPWSNATTPSARTGTSSLITSGTSGYSNWRLLGSVNVSNGTFDFNSGGNFWLCDVNNPVPVFAGGSVSLVLSNVNNMLEGTIVQSGTVGTGGSWVEGAPSFETAVPSVTLPNGQVFGGGDSGMALGSLGSQGGYVNGSGQYFYIHTNVPVIAQGPQVGGFGSYTFVKLFI</sequence>
<dbReference type="AlphaFoldDB" id="A0A5E6MGV2"/>
<proteinExistence type="predicted"/>
<comment type="caution">
    <text evidence="1">The sequence shown here is derived from an EMBL/GenBank/DDBJ whole genome shotgun (WGS) entry which is preliminary data.</text>
</comment>
<evidence type="ECO:0000313" key="1">
    <source>
        <dbReference type="EMBL" id="VVM07447.1"/>
    </source>
</evidence>
<organism evidence="1 2">
    <name type="scientific">Methylacidimicrobium cyclopophantes</name>
    <dbReference type="NCBI Taxonomy" id="1041766"/>
    <lineage>
        <taxon>Bacteria</taxon>
        <taxon>Pseudomonadati</taxon>
        <taxon>Verrucomicrobiota</taxon>
        <taxon>Methylacidimicrobium</taxon>
    </lineage>
</organism>
<evidence type="ECO:0008006" key="3">
    <source>
        <dbReference type="Google" id="ProtNLM"/>
    </source>
</evidence>
<dbReference type="RefSeq" id="WP_142525581.1">
    <property type="nucleotide sequence ID" value="NZ_CABFUZ020000163.1"/>
</dbReference>
<protein>
    <recommendedName>
        <fullName evidence="3">Phage tail collar domain-containing protein</fullName>
    </recommendedName>
</protein>
<reference evidence="1" key="1">
    <citation type="submission" date="2019-09" db="EMBL/GenBank/DDBJ databases">
        <authorList>
            <person name="Cremers G."/>
        </authorList>
    </citation>
    <scope>NUCLEOTIDE SEQUENCE [LARGE SCALE GENOMIC DNA]</scope>
    <source>
        <strain evidence="1">3B</strain>
    </source>
</reference>
<gene>
    <name evidence="1" type="ORF">MAMC_01607</name>
</gene>
<dbReference type="OrthoDB" id="9810174at2"/>